<sequence length="300" mass="32873">MLTSIAYASILAIGCAAITLWYASTRVFNFAHASMVSWGFYITFILYKLFDSSPYLFMPIAALITGLFGIAIYVSVIRRLIQVKASEITLMMVTLGADFVLFAFLNVVIDYLANVYRWDIRSVNIVLKDVTIATIYGVTIKGVYLVAPFSALAFLVSIYMFLNMTSTGIAMRASIENPELSSILGINTDKIYALAWFIGGLLAGFSGGLLTMITQGTSSIGSDLIVLYFAGSIVGGLQNILGGLLGGLLVGLSERLIPYYLSAVFPWIYSYRFAVPLIMLVATLLLYPRGLAGLVERRWR</sequence>
<keyword evidence="6 9" id="KW-1133">Transmembrane helix</keyword>
<evidence type="ECO:0000256" key="4">
    <source>
        <dbReference type="ARBA" id="ARBA00022692"/>
    </source>
</evidence>
<dbReference type="PANTHER" id="PTHR11795:SF449">
    <property type="entry name" value="BRANCHED-CHAIN AMINO ACID TRANSPORT PERMEASE PROTEIN LIVH-RELATED"/>
    <property type="match status" value="1"/>
</dbReference>
<keyword evidence="5" id="KW-0029">Amino-acid transport</keyword>
<dbReference type="PANTHER" id="PTHR11795">
    <property type="entry name" value="BRANCHED-CHAIN AMINO ACID TRANSPORT SYSTEM PERMEASE PROTEIN LIVH"/>
    <property type="match status" value="1"/>
</dbReference>
<dbReference type="Pfam" id="PF02653">
    <property type="entry name" value="BPD_transp_2"/>
    <property type="match status" value="1"/>
</dbReference>
<name>A0ABD4ZA28_9CREN</name>
<keyword evidence="4 9" id="KW-0812">Transmembrane</keyword>
<protein>
    <submittedName>
        <fullName evidence="10">Branched-chain amino acid ABC transporter permease</fullName>
    </submittedName>
</protein>
<evidence type="ECO:0000256" key="2">
    <source>
        <dbReference type="ARBA" id="ARBA00022448"/>
    </source>
</evidence>
<accession>A0ABD4ZA28</accession>
<evidence type="ECO:0000256" key="5">
    <source>
        <dbReference type="ARBA" id="ARBA00022970"/>
    </source>
</evidence>
<dbReference type="GO" id="GO:0006865">
    <property type="term" value="P:amino acid transport"/>
    <property type="evidence" value="ECO:0007669"/>
    <property type="project" value="UniProtKB-KW"/>
</dbReference>
<feature type="transmembrane region" description="Helical" evidence="9">
    <location>
        <begin position="143"/>
        <end position="162"/>
    </location>
</feature>
<dbReference type="InterPro" id="IPR001851">
    <property type="entry name" value="ABC_transp_permease"/>
</dbReference>
<evidence type="ECO:0000256" key="6">
    <source>
        <dbReference type="ARBA" id="ARBA00022989"/>
    </source>
</evidence>
<gene>
    <name evidence="10" type="ORF">QPL79_07245</name>
</gene>
<feature type="transmembrane region" description="Helical" evidence="9">
    <location>
        <begin position="264"/>
        <end position="287"/>
    </location>
</feature>
<reference evidence="10 11" key="1">
    <citation type="submission" date="2023-05" db="EMBL/GenBank/DDBJ databases">
        <title>A new hyperthermophilic archaea 'Ignisphaera cupida' sp. nov. and description of the family 'Ignisphaeraceae' fam. nov.</title>
        <authorList>
            <person name="Podosokorskaya O.A."/>
            <person name="Elcheninov A.G."/>
            <person name="Klukina A."/>
            <person name="Merkel A.Y."/>
        </authorList>
    </citation>
    <scope>NUCLEOTIDE SEQUENCE [LARGE SCALE GENOMIC DNA]</scope>
    <source>
        <strain evidence="10 11">4213-co</strain>
    </source>
</reference>
<dbReference type="InterPro" id="IPR052157">
    <property type="entry name" value="BCAA_transport_permease"/>
</dbReference>
<evidence type="ECO:0000256" key="3">
    <source>
        <dbReference type="ARBA" id="ARBA00022475"/>
    </source>
</evidence>
<evidence type="ECO:0000313" key="11">
    <source>
        <dbReference type="Proteomes" id="UP001529235"/>
    </source>
</evidence>
<feature type="transmembrane region" description="Helical" evidence="9">
    <location>
        <begin position="88"/>
        <end position="109"/>
    </location>
</feature>
<evidence type="ECO:0000256" key="8">
    <source>
        <dbReference type="ARBA" id="ARBA00037998"/>
    </source>
</evidence>
<dbReference type="AlphaFoldDB" id="A0ABD4ZA28"/>
<feature type="transmembrane region" description="Helical" evidence="9">
    <location>
        <begin position="6"/>
        <end position="23"/>
    </location>
</feature>
<feature type="transmembrane region" description="Helical" evidence="9">
    <location>
        <begin position="56"/>
        <end position="76"/>
    </location>
</feature>
<keyword evidence="11" id="KW-1185">Reference proteome</keyword>
<evidence type="ECO:0000256" key="1">
    <source>
        <dbReference type="ARBA" id="ARBA00004651"/>
    </source>
</evidence>
<comment type="similarity">
    <text evidence="8">Belongs to the binding-protein-dependent transport system permease family. LivHM subfamily.</text>
</comment>
<dbReference type="Proteomes" id="UP001529235">
    <property type="component" value="Unassembled WGS sequence"/>
</dbReference>
<keyword evidence="2" id="KW-0813">Transport</keyword>
<dbReference type="RefSeq" id="WP_285274168.1">
    <property type="nucleotide sequence ID" value="NZ_JASNVW010000004.1"/>
</dbReference>
<dbReference type="EMBL" id="JASNVW010000004">
    <property type="protein sequence ID" value="MDK6029155.1"/>
    <property type="molecule type" value="Genomic_DNA"/>
</dbReference>
<feature type="transmembrane region" description="Helical" evidence="9">
    <location>
        <begin position="225"/>
        <end position="252"/>
    </location>
</feature>
<feature type="transmembrane region" description="Helical" evidence="9">
    <location>
        <begin position="191"/>
        <end position="213"/>
    </location>
</feature>
<dbReference type="GO" id="GO:0005886">
    <property type="term" value="C:plasma membrane"/>
    <property type="evidence" value="ECO:0007669"/>
    <property type="project" value="UniProtKB-SubCell"/>
</dbReference>
<evidence type="ECO:0000256" key="9">
    <source>
        <dbReference type="SAM" id="Phobius"/>
    </source>
</evidence>
<evidence type="ECO:0000256" key="7">
    <source>
        <dbReference type="ARBA" id="ARBA00023136"/>
    </source>
</evidence>
<dbReference type="CDD" id="cd06582">
    <property type="entry name" value="TM_PBP1_LivH_like"/>
    <property type="match status" value="1"/>
</dbReference>
<keyword evidence="7 9" id="KW-0472">Membrane</keyword>
<feature type="transmembrane region" description="Helical" evidence="9">
    <location>
        <begin position="30"/>
        <end position="50"/>
    </location>
</feature>
<organism evidence="10 11">
    <name type="scientific">Ignisphaera cupida</name>
    <dbReference type="NCBI Taxonomy" id="3050454"/>
    <lineage>
        <taxon>Archaea</taxon>
        <taxon>Thermoproteota</taxon>
        <taxon>Thermoprotei</taxon>
        <taxon>Desulfurococcales</taxon>
        <taxon>Desulfurococcaceae</taxon>
        <taxon>Ignisphaera</taxon>
    </lineage>
</organism>
<proteinExistence type="inferred from homology"/>
<comment type="caution">
    <text evidence="10">The sequence shown here is derived from an EMBL/GenBank/DDBJ whole genome shotgun (WGS) entry which is preliminary data.</text>
</comment>
<evidence type="ECO:0000313" key="10">
    <source>
        <dbReference type="EMBL" id="MDK6029155.1"/>
    </source>
</evidence>
<keyword evidence="3" id="KW-1003">Cell membrane</keyword>
<comment type="subcellular location">
    <subcellularLocation>
        <location evidence="1">Cell membrane</location>
        <topology evidence="1">Multi-pass membrane protein</topology>
    </subcellularLocation>
</comment>